<keyword evidence="2" id="KW-0472">Membrane</keyword>
<feature type="compositionally biased region" description="Basic and acidic residues" evidence="1">
    <location>
        <begin position="76"/>
        <end position="104"/>
    </location>
</feature>
<dbReference type="RefSeq" id="WP_317695408.1">
    <property type="nucleotide sequence ID" value="NZ_AP026801.1"/>
</dbReference>
<keyword evidence="2" id="KW-1133">Transmembrane helix</keyword>
<dbReference type="Proteomes" id="UP001321804">
    <property type="component" value="Chromosome"/>
</dbReference>
<name>A0AAU9D619_9LACO</name>
<keyword evidence="2" id="KW-0812">Transmembrane</keyword>
<accession>A0AAU9D619</accession>
<evidence type="ECO:0000256" key="1">
    <source>
        <dbReference type="SAM" id="MobiDB-lite"/>
    </source>
</evidence>
<feature type="transmembrane region" description="Helical" evidence="2">
    <location>
        <begin position="12"/>
        <end position="32"/>
    </location>
</feature>
<proteinExistence type="predicted"/>
<reference evidence="3 4" key="1">
    <citation type="journal article" date="2023" name="Microbiol. Spectr.">
        <title>Symbiosis of Carpenter Bees with Uncharacterized Lactic Acid Bacteria Showing NAD Auxotrophy.</title>
        <authorList>
            <person name="Kawasaki S."/>
            <person name="Ozawa K."/>
            <person name="Mori T."/>
            <person name="Yamamoto A."/>
            <person name="Ito M."/>
            <person name="Ohkuma M."/>
            <person name="Sakamoto M."/>
            <person name="Matsutani M."/>
        </authorList>
    </citation>
    <scope>NUCLEOTIDE SEQUENCE [LARGE SCALE GENOMIC DNA]</scope>
    <source>
        <strain evidence="3 4">KimC2</strain>
    </source>
</reference>
<evidence type="ECO:0000313" key="3">
    <source>
        <dbReference type="EMBL" id="BDR56860.1"/>
    </source>
</evidence>
<dbReference type="EMBL" id="AP026801">
    <property type="protein sequence ID" value="BDR56860.1"/>
    <property type="molecule type" value="Genomic_DNA"/>
</dbReference>
<feature type="compositionally biased region" description="Basic and acidic residues" evidence="1">
    <location>
        <begin position="45"/>
        <end position="67"/>
    </location>
</feature>
<protein>
    <recommendedName>
        <fullName evidence="5">Lipoprotein</fullName>
    </recommendedName>
</protein>
<gene>
    <name evidence="3" type="ORF">KIMC2_14220</name>
</gene>
<evidence type="ECO:0000256" key="2">
    <source>
        <dbReference type="SAM" id="Phobius"/>
    </source>
</evidence>
<dbReference type="AlphaFoldDB" id="A0AAU9D619"/>
<evidence type="ECO:0000313" key="4">
    <source>
        <dbReference type="Proteomes" id="UP001321804"/>
    </source>
</evidence>
<sequence length="208" mass="22735">MKKKKFYQKKWFWILIGAVVIIGIIGDLTGFGDDTDNSSKSSSSVKKEAKSEDKKSKAEESSKKARSEAVSSSKKAKAEAESKSKAEAEAMSKSKKEASQKKEQDDYNKLVQAVASLPAQSKNVITSASIDKDTNFLMLTMTDEALSTSDAELKNLVKSAWEIGTSLIQKYPPYPKDKVSSMVVVQDSAGNRLGHTSITGDFKYDADK</sequence>
<dbReference type="KEGG" id="xak:KIMC2_14220"/>
<evidence type="ECO:0008006" key="5">
    <source>
        <dbReference type="Google" id="ProtNLM"/>
    </source>
</evidence>
<feature type="region of interest" description="Disordered" evidence="1">
    <location>
        <begin position="33"/>
        <end position="104"/>
    </location>
</feature>
<organism evidence="3 4">
    <name type="scientific">Xylocopilactobacillus apis</name>
    <dbReference type="NCBI Taxonomy" id="2932183"/>
    <lineage>
        <taxon>Bacteria</taxon>
        <taxon>Bacillati</taxon>
        <taxon>Bacillota</taxon>
        <taxon>Bacilli</taxon>
        <taxon>Lactobacillales</taxon>
        <taxon>Lactobacillaceae</taxon>
        <taxon>Xylocopilactobacillus</taxon>
    </lineage>
</organism>
<keyword evidence="4" id="KW-1185">Reference proteome</keyword>